<feature type="compositionally biased region" description="Basic and acidic residues" evidence="1">
    <location>
        <begin position="167"/>
        <end position="180"/>
    </location>
</feature>
<feature type="compositionally biased region" description="Polar residues" evidence="1">
    <location>
        <begin position="227"/>
        <end position="247"/>
    </location>
</feature>
<feature type="compositionally biased region" description="Acidic residues" evidence="1">
    <location>
        <begin position="151"/>
        <end position="166"/>
    </location>
</feature>
<evidence type="ECO:0000313" key="2">
    <source>
        <dbReference type="EMBL" id="KAF2254678.1"/>
    </source>
</evidence>
<feature type="compositionally biased region" description="Basic and acidic residues" evidence="1">
    <location>
        <begin position="132"/>
        <end position="150"/>
    </location>
</feature>
<accession>A0A6A6IWL1</accession>
<dbReference type="OrthoDB" id="5329317at2759"/>
<protein>
    <submittedName>
        <fullName evidence="2">Uncharacterized protein</fullName>
    </submittedName>
</protein>
<feature type="region of interest" description="Disordered" evidence="1">
    <location>
        <begin position="132"/>
        <end position="188"/>
    </location>
</feature>
<proteinExistence type="predicted"/>
<dbReference type="RefSeq" id="XP_033689682.1">
    <property type="nucleotide sequence ID" value="XM_033827862.1"/>
</dbReference>
<gene>
    <name evidence="2" type="ORF">BU26DRAFT_514546</name>
</gene>
<dbReference type="Proteomes" id="UP000800094">
    <property type="component" value="Unassembled WGS sequence"/>
</dbReference>
<dbReference type="AlphaFoldDB" id="A0A6A6IWL1"/>
<feature type="region of interest" description="Disordered" evidence="1">
    <location>
        <begin position="200"/>
        <end position="247"/>
    </location>
</feature>
<sequence>MNSNASGHAERGDVVALEAVRRQLMPLLYNMENLQQEIMANPNAPPDWPSVQRSTAALSNALNGLQSLLSEDLNMTQTIWQLHPYPMTPFPIDNPDMAGLASVILRKRLDVNEEKWILDRLAKAQEFAHVPEDLVIEPRKPKDDGKKDGDESSDDEDEDGDGDDGPDGARVKVERRKGTLDEDQLAELWGISKDVVEEELAHVGEEQMGEESQASSPADVDMGGTGSQQQTDDASKNAQQTAAQQITPMMPLATIHRFMTTGAAVLKPEDK</sequence>
<dbReference type="EMBL" id="ML987190">
    <property type="protein sequence ID" value="KAF2254678.1"/>
    <property type="molecule type" value="Genomic_DNA"/>
</dbReference>
<keyword evidence="3" id="KW-1185">Reference proteome</keyword>
<dbReference type="GeneID" id="54581192"/>
<reference evidence="2" key="1">
    <citation type="journal article" date="2020" name="Stud. Mycol.">
        <title>101 Dothideomycetes genomes: a test case for predicting lifestyles and emergence of pathogens.</title>
        <authorList>
            <person name="Haridas S."/>
            <person name="Albert R."/>
            <person name="Binder M."/>
            <person name="Bloem J."/>
            <person name="Labutti K."/>
            <person name="Salamov A."/>
            <person name="Andreopoulos B."/>
            <person name="Baker S."/>
            <person name="Barry K."/>
            <person name="Bills G."/>
            <person name="Bluhm B."/>
            <person name="Cannon C."/>
            <person name="Castanera R."/>
            <person name="Culley D."/>
            <person name="Daum C."/>
            <person name="Ezra D."/>
            <person name="Gonzalez J."/>
            <person name="Henrissat B."/>
            <person name="Kuo A."/>
            <person name="Liang C."/>
            <person name="Lipzen A."/>
            <person name="Lutzoni F."/>
            <person name="Magnuson J."/>
            <person name="Mondo S."/>
            <person name="Nolan M."/>
            <person name="Ohm R."/>
            <person name="Pangilinan J."/>
            <person name="Park H.-J."/>
            <person name="Ramirez L."/>
            <person name="Alfaro M."/>
            <person name="Sun H."/>
            <person name="Tritt A."/>
            <person name="Yoshinaga Y."/>
            <person name="Zwiers L.-H."/>
            <person name="Turgeon B."/>
            <person name="Goodwin S."/>
            <person name="Spatafora J."/>
            <person name="Crous P."/>
            <person name="Grigoriev I."/>
        </authorList>
    </citation>
    <scope>NUCLEOTIDE SEQUENCE</scope>
    <source>
        <strain evidence="2">CBS 122368</strain>
    </source>
</reference>
<evidence type="ECO:0000313" key="3">
    <source>
        <dbReference type="Proteomes" id="UP000800094"/>
    </source>
</evidence>
<organism evidence="2 3">
    <name type="scientific">Trematosphaeria pertusa</name>
    <dbReference type="NCBI Taxonomy" id="390896"/>
    <lineage>
        <taxon>Eukaryota</taxon>
        <taxon>Fungi</taxon>
        <taxon>Dikarya</taxon>
        <taxon>Ascomycota</taxon>
        <taxon>Pezizomycotina</taxon>
        <taxon>Dothideomycetes</taxon>
        <taxon>Pleosporomycetidae</taxon>
        <taxon>Pleosporales</taxon>
        <taxon>Massarineae</taxon>
        <taxon>Trematosphaeriaceae</taxon>
        <taxon>Trematosphaeria</taxon>
    </lineage>
</organism>
<evidence type="ECO:0000256" key="1">
    <source>
        <dbReference type="SAM" id="MobiDB-lite"/>
    </source>
</evidence>
<name>A0A6A6IWL1_9PLEO</name>